<evidence type="ECO:0000256" key="3">
    <source>
        <dbReference type="SAM" id="SignalP"/>
    </source>
</evidence>
<feature type="compositionally biased region" description="Polar residues" evidence="2">
    <location>
        <begin position="252"/>
        <end position="262"/>
    </location>
</feature>
<evidence type="ECO:0000256" key="2">
    <source>
        <dbReference type="SAM" id="MobiDB-lite"/>
    </source>
</evidence>
<protein>
    <submittedName>
        <fullName evidence="5">N-acetylmuramoyl-L-alanine amidase</fullName>
    </submittedName>
</protein>
<gene>
    <name evidence="5" type="ORF">CP972_14555</name>
</gene>
<dbReference type="PANTHER" id="PTHR11022">
    <property type="entry name" value="PEPTIDOGLYCAN RECOGNITION PROTEIN"/>
    <property type="match status" value="1"/>
</dbReference>
<dbReference type="Pfam" id="PF01510">
    <property type="entry name" value="Amidase_2"/>
    <property type="match status" value="1"/>
</dbReference>
<feature type="chain" id="PRO_5045815585" evidence="3">
    <location>
        <begin position="36"/>
        <end position="537"/>
    </location>
</feature>
<feature type="region of interest" description="Disordered" evidence="2">
    <location>
        <begin position="51"/>
        <end position="77"/>
    </location>
</feature>
<evidence type="ECO:0000256" key="1">
    <source>
        <dbReference type="ARBA" id="ARBA00007553"/>
    </source>
</evidence>
<feature type="region of interest" description="Disordered" evidence="2">
    <location>
        <begin position="129"/>
        <end position="154"/>
    </location>
</feature>
<dbReference type="InterPro" id="IPR036505">
    <property type="entry name" value="Amidase/PGRP_sf"/>
</dbReference>
<evidence type="ECO:0000259" key="4">
    <source>
        <dbReference type="SMART" id="SM00701"/>
    </source>
</evidence>
<dbReference type="Proteomes" id="UP000326041">
    <property type="component" value="Chromosome"/>
</dbReference>
<dbReference type="InterPro" id="IPR002502">
    <property type="entry name" value="Amidase_domain"/>
</dbReference>
<accession>A0ABX6AYG4</accession>
<feature type="compositionally biased region" description="Acidic residues" evidence="2">
    <location>
        <begin position="209"/>
        <end position="225"/>
    </location>
</feature>
<name>A0ABX6AYG4_9ACTN</name>
<dbReference type="CDD" id="cd06583">
    <property type="entry name" value="PGRP"/>
    <property type="match status" value="1"/>
</dbReference>
<dbReference type="InterPro" id="IPR015510">
    <property type="entry name" value="PGRP"/>
</dbReference>
<dbReference type="PROSITE" id="PS51318">
    <property type="entry name" value="TAT"/>
    <property type="match status" value="1"/>
</dbReference>
<evidence type="ECO:0000313" key="5">
    <source>
        <dbReference type="EMBL" id="QEV06717.1"/>
    </source>
</evidence>
<dbReference type="PANTHER" id="PTHR11022:SF41">
    <property type="entry name" value="PEPTIDOGLYCAN-RECOGNITION PROTEIN LC-RELATED"/>
    <property type="match status" value="1"/>
</dbReference>
<feature type="compositionally biased region" description="Basic and acidic residues" evidence="2">
    <location>
        <begin position="168"/>
        <end position="180"/>
    </location>
</feature>
<keyword evidence="3" id="KW-0732">Signal</keyword>
<feature type="region of interest" description="Disordered" evidence="2">
    <location>
        <begin position="168"/>
        <end position="270"/>
    </location>
</feature>
<keyword evidence="6" id="KW-1185">Reference proteome</keyword>
<sequence length="537" mass="54913">MPKVRSMRRFLASSIGVTCAAALALPLAPSGAAAAAAVPGGTAPAVTRAAVTNGAGTPGGTQSLPLQPLDPDRASGAATFGLAPRSVRPFSLVGVIWDDPAAELHGQVQVRARAADTGVWSGWQDVETHNADHAADPETAERTSGRARGATAPLWVGASDGVEIRVRAESRSGSEAEPKAGSESTPLLPPGMRLELVDPGEDPPPQDTPSEDTPSEDTPSEDTPSEDAPSGDTPSEGAESPDRNPGEGAGENTGQPSGQNPADGSAVIPADAPRTGVMSAEATAASAANAPLAPLGATEIPALNRAETEEEYHVLRGTEAAGQEGNAGGQAPRAEPYIGPRPGIVTRSGWGADESLREQGFVYTDKVSAAFVHHSASGNNYTCAEAPSVIRSIYRYHTESMGWRDIGYNFLVDKCGKIYEGRAGGVANPVLGAHTLGFNSNSMGVAVLGTFSSTSPPAAAVTGVAQLTAWKLGLHGMDPSAKTYLTSGGGNLYAKGTQVRLNVISGHRDGFNTECPGGKLYDKLGTVRSAAAGYQGR</sequence>
<comment type="similarity">
    <text evidence="1">Belongs to the N-acetylmuramoyl-L-alanine amidase 2 family.</text>
</comment>
<dbReference type="SUPFAM" id="SSF55846">
    <property type="entry name" value="N-acetylmuramoyl-L-alanine amidase-like"/>
    <property type="match status" value="1"/>
</dbReference>
<dbReference type="SMART" id="SM00701">
    <property type="entry name" value="PGRP"/>
    <property type="match status" value="1"/>
</dbReference>
<reference evidence="5 6" key="1">
    <citation type="submission" date="2017-09" db="EMBL/GenBank/DDBJ databases">
        <authorList>
            <person name="Lee N."/>
            <person name="Cho B.-K."/>
        </authorList>
    </citation>
    <scope>NUCLEOTIDE SEQUENCE [LARGE SCALE GENOMIC DNA]</scope>
    <source>
        <strain evidence="5 6">ATCC 13879</strain>
    </source>
</reference>
<feature type="domain" description="Peptidoglycan recognition protein family" evidence="4">
    <location>
        <begin position="342"/>
        <end position="490"/>
    </location>
</feature>
<dbReference type="InterPro" id="IPR006619">
    <property type="entry name" value="PGRP_domain_met/bac"/>
</dbReference>
<dbReference type="GeneID" id="95535761"/>
<proteinExistence type="inferred from homology"/>
<feature type="signal peptide" evidence="3">
    <location>
        <begin position="1"/>
        <end position="35"/>
    </location>
</feature>
<dbReference type="Gene3D" id="3.40.80.10">
    <property type="entry name" value="Peptidoglycan recognition protein-like"/>
    <property type="match status" value="1"/>
</dbReference>
<dbReference type="EMBL" id="CP023697">
    <property type="protein sequence ID" value="QEV06717.1"/>
    <property type="molecule type" value="Genomic_DNA"/>
</dbReference>
<dbReference type="InterPro" id="IPR006311">
    <property type="entry name" value="TAT_signal"/>
</dbReference>
<feature type="region of interest" description="Disordered" evidence="2">
    <location>
        <begin position="319"/>
        <end position="340"/>
    </location>
</feature>
<dbReference type="RefSeq" id="WP_150475662.1">
    <property type="nucleotide sequence ID" value="NZ_CP023697.1"/>
</dbReference>
<feature type="compositionally biased region" description="Basic and acidic residues" evidence="2">
    <location>
        <begin position="129"/>
        <end position="144"/>
    </location>
</feature>
<evidence type="ECO:0000313" key="6">
    <source>
        <dbReference type="Proteomes" id="UP000326041"/>
    </source>
</evidence>
<organism evidence="5 6">
    <name type="scientific">Streptomyces prasinus</name>
    <dbReference type="NCBI Taxonomy" id="67345"/>
    <lineage>
        <taxon>Bacteria</taxon>
        <taxon>Bacillati</taxon>
        <taxon>Actinomycetota</taxon>
        <taxon>Actinomycetes</taxon>
        <taxon>Kitasatosporales</taxon>
        <taxon>Streptomycetaceae</taxon>
        <taxon>Streptomyces</taxon>
    </lineage>
</organism>